<dbReference type="Pfam" id="PF00887">
    <property type="entry name" value="ACBP"/>
    <property type="match status" value="1"/>
</dbReference>
<dbReference type="PANTHER" id="PTHR23310">
    <property type="entry name" value="ACYL-COA-BINDING PROTEIN, ACBP"/>
    <property type="match status" value="1"/>
</dbReference>
<evidence type="ECO:0000256" key="1">
    <source>
        <dbReference type="ARBA" id="ARBA00005567"/>
    </source>
</evidence>
<evidence type="ECO:0000259" key="3">
    <source>
        <dbReference type="PROSITE" id="PS51228"/>
    </source>
</evidence>
<dbReference type="SUPFAM" id="SSF47027">
    <property type="entry name" value="Acyl-CoA binding protein"/>
    <property type="match status" value="1"/>
</dbReference>
<accession>A0AA88QYU2</accession>
<keyword evidence="2" id="KW-0446">Lipid-binding</keyword>
<dbReference type="InterPro" id="IPR035984">
    <property type="entry name" value="Acyl-CoA-binding_sf"/>
</dbReference>
<dbReference type="InterPro" id="IPR014352">
    <property type="entry name" value="FERM/acyl-CoA-bd_prot_sf"/>
</dbReference>
<name>A0AA88QYU2_9ASTE</name>
<feature type="domain" description="ACB" evidence="3">
    <location>
        <begin position="236"/>
        <end position="326"/>
    </location>
</feature>
<dbReference type="GO" id="GO:0006631">
    <property type="term" value="P:fatty acid metabolic process"/>
    <property type="evidence" value="ECO:0007669"/>
    <property type="project" value="TreeGrafter"/>
</dbReference>
<organism evidence="4 5">
    <name type="scientific">Escallonia rubra</name>
    <dbReference type="NCBI Taxonomy" id="112253"/>
    <lineage>
        <taxon>Eukaryota</taxon>
        <taxon>Viridiplantae</taxon>
        <taxon>Streptophyta</taxon>
        <taxon>Embryophyta</taxon>
        <taxon>Tracheophyta</taxon>
        <taxon>Spermatophyta</taxon>
        <taxon>Magnoliopsida</taxon>
        <taxon>eudicotyledons</taxon>
        <taxon>Gunneridae</taxon>
        <taxon>Pentapetalae</taxon>
        <taxon>asterids</taxon>
        <taxon>campanulids</taxon>
        <taxon>Escalloniales</taxon>
        <taxon>Escalloniaceae</taxon>
        <taxon>Escallonia</taxon>
    </lineage>
</organism>
<dbReference type="AlphaFoldDB" id="A0AA88QYU2"/>
<dbReference type="Proteomes" id="UP001187471">
    <property type="component" value="Unassembled WGS sequence"/>
</dbReference>
<dbReference type="Gene3D" id="1.20.80.10">
    <property type="match status" value="1"/>
</dbReference>
<keyword evidence="5" id="KW-1185">Reference proteome</keyword>
<comment type="caution">
    <text evidence="4">The sequence shown here is derived from an EMBL/GenBank/DDBJ whole genome shotgun (WGS) entry which is preliminary data.</text>
</comment>
<evidence type="ECO:0000313" key="5">
    <source>
        <dbReference type="Proteomes" id="UP001187471"/>
    </source>
</evidence>
<dbReference type="PANTHER" id="PTHR23310:SF105">
    <property type="entry name" value="ACYL-COA-BINDING DOMAIN-CONTAINING PROTEIN 5"/>
    <property type="match status" value="1"/>
</dbReference>
<proteinExistence type="inferred from homology"/>
<dbReference type="InterPro" id="IPR000582">
    <property type="entry name" value="Acyl-CoA-binding_protein"/>
</dbReference>
<evidence type="ECO:0000313" key="4">
    <source>
        <dbReference type="EMBL" id="KAK2967675.1"/>
    </source>
</evidence>
<gene>
    <name evidence="4" type="ORF">RJ640_030546</name>
</gene>
<dbReference type="GO" id="GO:0000062">
    <property type="term" value="F:fatty-acyl-CoA binding"/>
    <property type="evidence" value="ECO:0007669"/>
    <property type="project" value="InterPro"/>
</dbReference>
<protein>
    <recommendedName>
        <fullName evidence="3">ACB domain-containing protein</fullName>
    </recommendedName>
</protein>
<reference evidence="4" key="1">
    <citation type="submission" date="2022-12" db="EMBL/GenBank/DDBJ databases">
        <title>Draft genome assemblies for two species of Escallonia (Escalloniales).</title>
        <authorList>
            <person name="Chanderbali A."/>
            <person name="Dervinis C."/>
            <person name="Anghel I."/>
            <person name="Soltis D."/>
            <person name="Soltis P."/>
            <person name="Zapata F."/>
        </authorList>
    </citation>
    <scope>NUCLEOTIDE SEQUENCE</scope>
    <source>
        <strain evidence="4">UCBG92.1500</strain>
        <tissue evidence="4">Leaf</tissue>
    </source>
</reference>
<dbReference type="PROSITE" id="PS51228">
    <property type="entry name" value="ACB_2"/>
    <property type="match status" value="1"/>
</dbReference>
<comment type="similarity">
    <text evidence="1">Belongs to the ACBP family.</text>
</comment>
<evidence type="ECO:0000256" key="2">
    <source>
        <dbReference type="ARBA" id="ARBA00023121"/>
    </source>
</evidence>
<dbReference type="EMBL" id="JAVXUO010003001">
    <property type="protein sequence ID" value="KAK2967675.1"/>
    <property type="molecule type" value="Genomic_DNA"/>
</dbReference>
<sequence length="379" mass="41555">MELFLGLLFTIAFSLVSSFVVATLLSKVSAYLGCASSAQDDASSTPVTVVHEQSREQQSVRFDSGDFAAAGEVEAQLVIDYAEEFSGEGEVCKVEEGEREKEERVCVGGDDMVGESYETATFHESEIQSVEESQQRLWFSEIVELVKDGASADHVEGGEREREEVASVGGDEVVGKAVDRSSDTAAFKEFVAVSVEEKMESFKDEKDCDLKGESDGLKGNEEELFDDWEGIERTDLEKCFGAAVVFMGSKSNADRVLSIGSDVKMQFYGLHKVATEGPCREPLPMALKISARAKWFAWKQLGNMSPEAAMEQYINLLSRSIPEWMGDDTTGVAAIGSMEEHDVIVPFYSVVLGFPVFRNSNEGVGQFPLSFRSFLSPDT</sequence>